<dbReference type="AlphaFoldDB" id="A0A484KFD3"/>
<evidence type="ECO:0000313" key="2">
    <source>
        <dbReference type="EMBL" id="VFQ64080.1"/>
    </source>
</evidence>
<name>A0A484KFD3_9ASTE</name>
<proteinExistence type="predicted"/>
<organism evidence="2 3">
    <name type="scientific">Cuscuta campestris</name>
    <dbReference type="NCBI Taxonomy" id="132261"/>
    <lineage>
        <taxon>Eukaryota</taxon>
        <taxon>Viridiplantae</taxon>
        <taxon>Streptophyta</taxon>
        <taxon>Embryophyta</taxon>
        <taxon>Tracheophyta</taxon>
        <taxon>Spermatophyta</taxon>
        <taxon>Magnoliopsida</taxon>
        <taxon>eudicotyledons</taxon>
        <taxon>Gunneridae</taxon>
        <taxon>Pentapetalae</taxon>
        <taxon>asterids</taxon>
        <taxon>lamiids</taxon>
        <taxon>Solanales</taxon>
        <taxon>Convolvulaceae</taxon>
        <taxon>Cuscuteae</taxon>
        <taxon>Cuscuta</taxon>
        <taxon>Cuscuta subgen. Grammica</taxon>
        <taxon>Cuscuta sect. Cleistogrammica</taxon>
    </lineage>
</organism>
<keyword evidence="1" id="KW-0812">Transmembrane</keyword>
<feature type="transmembrane region" description="Helical" evidence="1">
    <location>
        <begin position="66"/>
        <end position="95"/>
    </location>
</feature>
<evidence type="ECO:0000256" key="1">
    <source>
        <dbReference type="SAM" id="Phobius"/>
    </source>
</evidence>
<dbReference type="Proteomes" id="UP000595140">
    <property type="component" value="Unassembled WGS sequence"/>
</dbReference>
<accession>A0A484KFD3</accession>
<gene>
    <name evidence="2" type="ORF">CCAM_LOCUS5856</name>
</gene>
<keyword evidence="3" id="KW-1185">Reference proteome</keyword>
<evidence type="ECO:0000313" key="3">
    <source>
        <dbReference type="Proteomes" id="UP000595140"/>
    </source>
</evidence>
<keyword evidence="1" id="KW-1133">Transmembrane helix</keyword>
<reference evidence="2 3" key="1">
    <citation type="submission" date="2018-04" db="EMBL/GenBank/DDBJ databases">
        <authorList>
            <person name="Vogel A."/>
        </authorList>
    </citation>
    <scope>NUCLEOTIDE SEQUENCE [LARGE SCALE GENOMIC DNA]</scope>
</reference>
<protein>
    <submittedName>
        <fullName evidence="2">Uncharacterized protein</fullName>
    </submittedName>
</protein>
<dbReference type="EMBL" id="OOIL02000369">
    <property type="protein sequence ID" value="VFQ64080.1"/>
    <property type="molecule type" value="Genomic_DNA"/>
</dbReference>
<sequence length="102" mass="11830">MSYCLKLLFDDEHGGDRDIRWWQSRMKKLDDHYGSLISTGKDATDLIRRQCKAYEPMLMRSQSSKIFILLIMICCKGTCTFGGIHFSSLVVFNLINTEYPLL</sequence>
<keyword evidence="1" id="KW-0472">Membrane</keyword>